<evidence type="ECO:0000313" key="4">
    <source>
        <dbReference type="WBParaSite" id="GPUH_0000689701-mRNA-1"/>
    </source>
</evidence>
<proteinExistence type="predicted"/>
<keyword evidence="1" id="KW-1133">Transmembrane helix</keyword>
<evidence type="ECO:0000313" key="2">
    <source>
        <dbReference type="EMBL" id="VDK56440.1"/>
    </source>
</evidence>
<dbReference type="EMBL" id="UYRT01016928">
    <property type="protein sequence ID" value="VDK56440.1"/>
    <property type="molecule type" value="Genomic_DNA"/>
</dbReference>
<name>A0A183DDU7_9BILA</name>
<keyword evidence="3" id="KW-1185">Reference proteome</keyword>
<dbReference type="Proteomes" id="UP000271098">
    <property type="component" value="Unassembled WGS sequence"/>
</dbReference>
<evidence type="ECO:0000256" key="1">
    <source>
        <dbReference type="SAM" id="Phobius"/>
    </source>
</evidence>
<protein>
    <submittedName>
        <fullName evidence="4">Phospholipid scramblase</fullName>
    </submittedName>
</protein>
<dbReference type="AlphaFoldDB" id="A0A183DDU7"/>
<sequence>MSSCYLYEVSAITEVLLGCSVVCPKDVSFDNIYCFPDDVMEFGVFKCICPVLVPNADQMDIHKAFLGRECRCEVESVESSALVFGLVKGRLLVKDGGHYRDLQSIIFKRAMNPASADTSKLLVLSILLLFACFITVQSML</sequence>
<reference evidence="2 3" key="2">
    <citation type="submission" date="2018-11" db="EMBL/GenBank/DDBJ databases">
        <authorList>
            <consortium name="Pathogen Informatics"/>
        </authorList>
    </citation>
    <scope>NUCLEOTIDE SEQUENCE [LARGE SCALE GENOMIC DNA]</scope>
</reference>
<dbReference type="WBParaSite" id="GPUH_0000689701-mRNA-1">
    <property type="protein sequence ID" value="GPUH_0000689701-mRNA-1"/>
    <property type="gene ID" value="GPUH_0000689701"/>
</dbReference>
<gene>
    <name evidence="2" type="ORF">GPUH_LOCUS6888</name>
</gene>
<organism evidence="4">
    <name type="scientific">Gongylonema pulchrum</name>
    <dbReference type="NCBI Taxonomy" id="637853"/>
    <lineage>
        <taxon>Eukaryota</taxon>
        <taxon>Metazoa</taxon>
        <taxon>Ecdysozoa</taxon>
        <taxon>Nematoda</taxon>
        <taxon>Chromadorea</taxon>
        <taxon>Rhabditida</taxon>
        <taxon>Spirurina</taxon>
        <taxon>Spiruromorpha</taxon>
        <taxon>Spiruroidea</taxon>
        <taxon>Gongylonematidae</taxon>
        <taxon>Gongylonema</taxon>
    </lineage>
</organism>
<keyword evidence="1" id="KW-0472">Membrane</keyword>
<feature type="transmembrane region" description="Helical" evidence="1">
    <location>
        <begin position="121"/>
        <end position="139"/>
    </location>
</feature>
<reference evidence="4" key="1">
    <citation type="submission" date="2016-06" db="UniProtKB">
        <authorList>
            <consortium name="WormBaseParasite"/>
        </authorList>
    </citation>
    <scope>IDENTIFICATION</scope>
</reference>
<accession>A0A183DDU7</accession>
<evidence type="ECO:0000313" key="3">
    <source>
        <dbReference type="Proteomes" id="UP000271098"/>
    </source>
</evidence>
<keyword evidence="1" id="KW-0812">Transmembrane</keyword>
<dbReference type="OrthoDB" id="5852884at2759"/>